<dbReference type="EMBL" id="ML769553">
    <property type="protein sequence ID" value="KAE9394272.1"/>
    <property type="molecule type" value="Genomic_DNA"/>
</dbReference>
<keyword evidence="1" id="KW-1133">Transmembrane helix</keyword>
<name>A0A6A4H7T8_9AGAR</name>
<feature type="transmembrane region" description="Helical" evidence="1">
    <location>
        <begin position="24"/>
        <end position="45"/>
    </location>
</feature>
<evidence type="ECO:0000313" key="3">
    <source>
        <dbReference type="Proteomes" id="UP000799118"/>
    </source>
</evidence>
<protein>
    <recommendedName>
        <fullName evidence="4">MARVEL domain-containing protein</fullName>
    </recommendedName>
</protein>
<dbReference type="Proteomes" id="UP000799118">
    <property type="component" value="Unassembled WGS sequence"/>
</dbReference>
<keyword evidence="1" id="KW-0472">Membrane</keyword>
<keyword evidence="3" id="KW-1185">Reference proteome</keyword>
<dbReference type="AlphaFoldDB" id="A0A6A4H7T8"/>
<keyword evidence="1" id="KW-0812">Transmembrane</keyword>
<accession>A0A6A4H7T8</accession>
<gene>
    <name evidence="2" type="ORF">BT96DRAFT_923627</name>
</gene>
<feature type="transmembrane region" description="Helical" evidence="1">
    <location>
        <begin position="57"/>
        <end position="79"/>
    </location>
</feature>
<organism evidence="2 3">
    <name type="scientific">Gymnopus androsaceus JB14</name>
    <dbReference type="NCBI Taxonomy" id="1447944"/>
    <lineage>
        <taxon>Eukaryota</taxon>
        <taxon>Fungi</taxon>
        <taxon>Dikarya</taxon>
        <taxon>Basidiomycota</taxon>
        <taxon>Agaricomycotina</taxon>
        <taxon>Agaricomycetes</taxon>
        <taxon>Agaricomycetidae</taxon>
        <taxon>Agaricales</taxon>
        <taxon>Marasmiineae</taxon>
        <taxon>Omphalotaceae</taxon>
        <taxon>Gymnopus</taxon>
    </lineage>
</organism>
<evidence type="ECO:0000256" key="1">
    <source>
        <dbReference type="SAM" id="Phobius"/>
    </source>
</evidence>
<sequence length="197" mass="22538">MPNSHLTEINLMAATYCRLGHIRAGLYVTWLLFSLTLFILCIVRSHASSVHYQPAVTQLLCTTLLTVVWCTVMLCTFFLKNRFLQFYGQEFIGLMLLWPLWLGGAIGFSVDLKRWSFRCHWDNICDVQTTILAFAWIGWIILEAMLILCAKGMLQSMHGWHKMFEEQLPHRDEGRVMLPLSPSMDGSVMLPPSPSAV</sequence>
<evidence type="ECO:0008006" key="4">
    <source>
        <dbReference type="Google" id="ProtNLM"/>
    </source>
</evidence>
<evidence type="ECO:0000313" key="2">
    <source>
        <dbReference type="EMBL" id="KAE9394272.1"/>
    </source>
</evidence>
<reference evidence="2" key="1">
    <citation type="journal article" date="2019" name="Environ. Microbiol.">
        <title>Fungal ecological strategies reflected in gene transcription - a case study of two litter decomposers.</title>
        <authorList>
            <person name="Barbi F."/>
            <person name="Kohler A."/>
            <person name="Barry K."/>
            <person name="Baskaran P."/>
            <person name="Daum C."/>
            <person name="Fauchery L."/>
            <person name="Ihrmark K."/>
            <person name="Kuo A."/>
            <person name="LaButti K."/>
            <person name="Lipzen A."/>
            <person name="Morin E."/>
            <person name="Grigoriev I.V."/>
            <person name="Henrissat B."/>
            <person name="Lindahl B."/>
            <person name="Martin F."/>
        </authorList>
    </citation>
    <scope>NUCLEOTIDE SEQUENCE</scope>
    <source>
        <strain evidence="2">JB14</strain>
    </source>
</reference>
<proteinExistence type="predicted"/>
<feature type="transmembrane region" description="Helical" evidence="1">
    <location>
        <begin position="130"/>
        <end position="154"/>
    </location>
</feature>
<feature type="transmembrane region" description="Helical" evidence="1">
    <location>
        <begin position="91"/>
        <end position="110"/>
    </location>
</feature>
<dbReference type="OrthoDB" id="2501127at2759"/>